<evidence type="ECO:0000256" key="8">
    <source>
        <dbReference type="ARBA" id="ARBA00022989"/>
    </source>
</evidence>
<evidence type="ECO:0000256" key="10">
    <source>
        <dbReference type="ARBA" id="ARBA00023128"/>
    </source>
</evidence>
<gene>
    <name evidence="13" type="primary">TIM54</name>
    <name evidence="13" type="ORF">ATY40_BA7501522</name>
</gene>
<keyword evidence="11" id="KW-0472">Membrane</keyword>
<evidence type="ECO:0000256" key="12">
    <source>
        <dbReference type="SAM" id="MobiDB-lite"/>
    </source>
</evidence>
<keyword evidence="7" id="KW-0653">Protein transport</keyword>
<dbReference type="EMBL" id="CP014584">
    <property type="protein sequence ID" value="ANZ74334.1"/>
    <property type="molecule type" value="Genomic_DNA"/>
</dbReference>
<comment type="subcellular location">
    <subcellularLocation>
        <location evidence="1">Mitochondrion inner membrane</location>
        <topology evidence="1">Single-pass membrane protein</topology>
    </subcellularLocation>
</comment>
<keyword evidence="10" id="KW-0496">Mitochondrion</keyword>
<evidence type="ECO:0000256" key="1">
    <source>
        <dbReference type="ARBA" id="ARBA00004434"/>
    </source>
</evidence>
<dbReference type="GO" id="GO:0005743">
    <property type="term" value="C:mitochondrial inner membrane"/>
    <property type="evidence" value="ECO:0007669"/>
    <property type="project" value="UniProtKB-SubCell"/>
</dbReference>
<keyword evidence="8" id="KW-1133">Transmembrane helix</keyword>
<evidence type="ECO:0000256" key="2">
    <source>
        <dbReference type="ARBA" id="ARBA00006355"/>
    </source>
</evidence>
<feature type="compositionally biased region" description="Basic and acidic residues" evidence="12">
    <location>
        <begin position="138"/>
        <end position="148"/>
    </location>
</feature>
<evidence type="ECO:0000256" key="11">
    <source>
        <dbReference type="ARBA" id="ARBA00023136"/>
    </source>
</evidence>
<dbReference type="InterPro" id="IPR021056">
    <property type="entry name" value="Mt_import_IM_translocase_Tim54"/>
</dbReference>
<evidence type="ECO:0000313" key="13">
    <source>
        <dbReference type="EMBL" id="ANZ74334.1"/>
    </source>
</evidence>
<accession>A0A1B2J8H2</accession>
<dbReference type="Proteomes" id="UP000094565">
    <property type="component" value="Chromosome 1"/>
</dbReference>
<evidence type="ECO:0000256" key="7">
    <source>
        <dbReference type="ARBA" id="ARBA00022927"/>
    </source>
</evidence>
<dbReference type="GO" id="GO:0015031">
    <property type="term" value="P:protein transport"/>
    <property type="evidence" value="ECO:0007669"/>
    <property type="project" value="UniProtKB-KW"/>
</dbReference>
<reference evidence="13 14" key="1">
    <citation type="submission" date="2016-02" db="EMBL/GenBank/DDBJ databases">
        <title>Comparative genomic and transcriptomic foundation for Pichia pastoris.</title>
        <authorList>
            <person name="Love K.R."/>
            <person name="Shah K.A."/>
            <person name="Whittaker C.A."/>
            <person name="Wu J."/>
            <person name="Bartlett M.C."/>
            <person name="Ma D."/>
            <person name="Leeson R.L."/>
            <person name="Priest M."/>
            <person name="Young S.K."/>
            <person name="Love J.C."/>
        </authorList>
    </citation>
    <scope>NUCLEOTIDE SEQUENCE [LARGE SCALE GENOMIC DNA]</scope>
    <source>
        <strain evidence="13 14">ATCC 28485</strain>
    </source>
</reference>
<keyword evidence="6" id="KW-0999">Mitochondrion inner membrane</keyword>
<organism evidence="13 14">
    <name type="scientific">Komagataella pastoris</name>
    <name type="common">Yeast</name>
    <name type="synonym">Pichia pastoris</name>
    <dbReference type="NCBI Taxonomy" id="4922"/>
    <lineage>
        <taxon>Eukaryota</taxon>
        <taxon>Fungi</taxon>
        <taxon>Dikarya</taxon>
        <taxon>Ascomycota</taxon>
        <taxon>Saccharomycotina</taxon>
        <taxon>Pichiomycetes</taxon>
        <taxon>Pichiales</taxon>
        <taxon>Pichiaceae</taxon>
        <taxon>Komagataella</taxon>
    </lineage>
</organism>
<comment type="similarity">
    <text evidence="2">Belongs to the TIM54 family.</text>
</comment>
<dbReference type="PANTHER" id="PTHR12358">
    <property type="entry name" value="SPHINGOSINE KINASE"/>
    <property type="match status" value="1"/>
</dbReference>
<keyword evidence="9" id="KW-0811">Translocation</keyword>
<feature type="compositionally biased region" description="Polar residues" evidence="12">
    <location>
        <begin position="273"/>
        <end position="291"/>
    </location>
</feature>
<evidence type="ECO:0000256" key="6">
    <source>
        <dbReference type="ARBA" id="ARBA00022792"/>
    </source>
</evidence>
<dbReference type="InterPro" id="IPR050187">
    <property type="entry name" value="Lipid_Phosphate_FormReg"/>
</dbReference>
<feature type="region of interest" description="Disordered" evidence="12">
    <location>
        <begin position="138"/>
        <end position="168"/>
    </location>
</feature>
<evidence type="ECO:0000256" key="5">
    <source>
        <dbReference type="ARBA" id="ARBA00022692"/>
    </source>
</evidence>
<feature type="compositionally biased region" description="Polar residues" evidence="12">
    <location>
        <begin position="150"/>
        <end position="160"/>
    </location>
</feature>
<feature type="compositionally biased region" description="Polar residues" evidence="12">
    <location>
        <begin position="250"/>
        <end position="261"/>
    </location>
</feature>
<evidence type="ECO:0000256" key="3">
    <source>
        <dbReference type="ARBA" id="ARBA00020796"/>
    </source>
</evidence>
<dbReference type="OrthoDB" id="5598305at2759"/>
<feature type="region of interest" description="Disordered" evidence="12">
    <location>
        <begin position="244"/>
        <end position="313"/>
    </location>
</feature>
<dbReference type="PANTHER" id="PTHR12358:SF101">
    <property type="entry name" value="MITOCHONDRIAL IMPORT INNER MEMBRANE TRANSLOCASE SUBUNIT TIM54"/>
    <property type="match status" value="1"/>
</dbReference>
<evidence type="ECO:0000313" key="14">
    <source>
        <dbReference type="Proteomes" id="UP000094565"/>
    </source>
</evidence>
<dbReference type="Pfam" id="PF11711">
    <property type="entry name" value="Tim54"/>
    <property type="match status" value="1"/>
</dbReference>
<sequence>MTKGNQNPAFKALGLPRLRLPSRNWCIFWSILGGTLGSIVYDKYQQKHIRTLQMAKVDHLSHAQVPFNMMPRKITVFIAPPPSDYLEETLRVFRKYVKPLLNSAGLDFEIYTEERQGDIRFKVAEDIRALRREALSPNADENKSERSIWNKVSSKLSKSQNSEEDEPLVKMSEKISVKDIIGITLYNKNDEVVREDQLVRSPEDAGGVICIGRGAFKEFMNGIHEGLLGPLEEPVRDEPGAIESNELKAEQSSIVNTTESEFISEEQPRDTSNEPPTDPSNAPQDIPSATSDEPTKEGEEDDEKPKKKGPLPFIYPEDYANAQLAPELDLSRPILDKNGVPILYHQPVLVLRQFNIPGFLRTPERLWRFFTKRFQAKYYCSKTENLVLSRKHPMTIRDRELAVEEERDWPKKWVKNAKERNSEWVRPFEFDDRVIRHMWVVDDVQDEDHMSSVN</sequence>
<dbReference type="AlphaFoldDB" id="A0A1B2J8H2"/>
<proteinExistence type="inferred from homology"/>
<keyword evidence="14" id="KW-1185">Reference proteome</keyword>
<name>A0A1B2J8H2_PICPA</name>
<keyword evidence="4" id="KW-0813">Transport</keyword>
<evidence type="ECO:0000256" key="9">
    <source>
        <dbReference type="ARBA" id="ARBA00023010"/>
    </source>
</evidence>
<protein>
    <recommendedName>
        <fullName evidence="3">Mitochondrial import inner membrane translocase subunit TIM54</fullName>
    </recommendedName>
</protein>
<keyword evidence="5" id="KW-0812">Transmembrane</keyword>
<evidence type="ECO:0000256" key="4">
    <source>
        <dbReference type="ARBA" id="ARBA00022448"/>
    </source>
</evidence>